<reference evidence="10 11" key="2">
    <citation type="journal article" date="2020" name="Cell Rep.">
        <title>Acquisition and Adaptation of Ultra-small Parasitic Reduced Genome Bacteria to Mammalian Hosts.</title>
        <authorList>
            <person name="McLean J.S."/>
            <person name="Bor B."/>
            <person name="Kerns K.A."/>
            <person name="Liu Q."/>
            <person name="To T.T."/>
            <person name="Solden L."/>
            <person name="Hendrickson E.L."/>
            <person name="Wrighton K."/>
            <person name="Shi W."/>
            <person name="He X."/>
        </authorList>
    </citation>
    <scope>NUCLEOTIDE SEQUENCE [LARGE SCALE GENOMIC DNA]</scope>
    <source>
        <strain evidence="10 11">TM7_CMJM_G6_1_HOT_870</strain>
    </source>
</reference>
<dbReference type="InterPro" id="IPR001789">
    <property type="entry name" value="Sig_transdc_resp-reg_receiver"/>
</dbReference>
<dbReference type="Pfam" id="PF00486">
    <property type="entry name" value="Trans_reg_C"/>
    <property type="match status" value="1"/>
</dbReference>
<dbReference type="InterPro" id="IPR011006">
    <property type="entry name" value="CheY-like_superfamily"/>
</dbReference>
<dbReference type="Proteomes" id="UP001190925">
    <property type="component" value="Unassembled WGS sequence"/>
</dbReference>
<evidence type="ECO:0000256" key="3">
    <source>
        <dbReference type="ARBA" id="ARBA00023015"/>
    </source>
</evidence>
<dbReference type="PROSITE" id="PS51755">
    <property type="entry name" value="OMPR_PHOB"/>
    <property type="match status" value="1"/>
</dbReference>
<evidence type="ECO:0000256" key="1">
    <source>
        <dbReference type="ARBA" id="ARBA00022553"/>
    </source>
</evidence>
<dbReference type="SMART" id="SM00862">
    <property type="entry name" value="Trans_reg_C"/>
    <property type="match status" value="1"/>
</dbReference>
<dbReference type="CDD" id="cd00383">
    <property type="entry name" value="trans_reg_C"/>
    <property type="match status" value="1"/>
</dbReference>
<keyword evidence="3" id="KW-0805">Transcription regulation</keyword>
<keyword evidence="4 7" id="KW-0238">DNA-binding</keyword>
<evidence type="ECO:0000256" key="2">
    <source>
        <dbReference type="ARBA" id="ARBA00023012"/>
    </source>
</evidence>
<sequence length="223" mass="25259">MRILVVDDEKKIALGIKKALESQKYAVDVCHDGIEALNMAEAIEYDLIILDRMLPGMDGVSIIKNLRSQNIYTPILLLTALGTVKDKTDGLDAGADDYLPKPFALDELLARVRAILRRPKVKAEIILTVGDLSLNLNTHSVKRSNKDIILTNKEFSLLEFLMRNKNQPISKEQIITHVWNWDSDILPNNIEVYISYLRDKVDKPFSKKLIKTVRGVGYKISDD</sequence>
<keyword evidence="5" id="KW-0804">Transcription</keyword>
<dbReference type="Gene3D" id="6.10.250.690">
    <property type="match status" value="1"/>
</dbReference>
<name>A0ABY0FJ81_9BACT</name>
<dbReference type="InterPro" id="IPR036388">
    <property type="entry name" value="WH-like_DNA-bd_sf"/>
</dbReference>
<dbReference type="Gene3D" id="1.10.10.10">
    <property type="entry name" value="Winged helix-like DNA-binding domain superfamily/Winged helix DNA-binding domain"/>
    <property type="match status" value="1"/>
</dbReference>
<dbReference type="PANTHER" id="PTHR48111">
    <property type="entry name" value="REGULATOR OF RPOS"/>
    <property type="match status" value="1"/>
</dbReference>
<keyword evidence="1 6" id="KW-0597">Phosphoprotein</keyword>
<dbReference type="RefSeq" id="WP_129718512.1">
    <property type="nucleotide sequence ID" value="NZ_PRLK01000001.1"/>
</dbReference>
<evidence type="ECO:0000259" key="9">
    <source>
        <dbReference type="PROSITE" id="PS51755"/>
    </source>
</evidence>
<evidence type="ECO:0000256" key="6">
    <source>
        <dbReference type="PROSITE-ProRule" id="PRU00169"/>
    </source>
</evidence>
<protein>
    <submittedName>
        <fullName evidence="10">Transcriptional regulatory protein TcrA</fullName>
    </submittedName>
</protein>
<comment type="caution">
    <text evidence="10">The sequence shown here is derived from an EMBL/GenBank/DDBJ whole genome shotgun (WGS) entry which is preliminary data.</text>
</comment>
<dbReference type="SUPFAM" id="SSF52172">
    <property type="entry name" value="CheY-like"/>
    <property type="match status" value="1"/>
</dbReference>
<keyword evidence="2" id="KW-0902">Two-component regulatory system</keyword>
<evidence type="ECO:0000259" key="8">
    <source>
        <dbReference type="PROSITE" id="PS50110"/>
    </source>
</evidence>
<dbReference type="PROSITE" id="PS50110">
    <property type="entry name" value="RESPONSE_REGULATORY"/>
    <property type="match status" value="1"/>
</dbReference>
<keyword evidence="11" id="KW-1185">Reference proteome</keyword>
<feature type="modified residue" description="4-aspartylphosphate" evidence="6">
    <location>
        <position position="51"/>
    </location>
</feature>
<dbReference type="InterPro" id="IPR039420">
    <property type="entry name" value="WalR-like"/>
</dbReference>
<dbReference type="Pfam" id="PF00072">
    <property type="entry name" value="Response_reg"/>
    <property type="match status" value="1"/>
</dbReference>
<organism evidence="10 11">
    <name type="scientific">Candidatus Nanogingivalis gingivitcus</name>
    <dbReference type="NCBI Taxonomy" id="2171992"/>
    <lineage>
        <taxon>Bacteria</taxon>
        <taxon>Candidatus Saccharimonadota</taxon>
        <taxon>Candidatus Nanosyncoccalia</taxon>
        <taxon>Candidatus Nanogingivales</taxon>
        <taxon>Candidatus Nanogingivalaceae</taxon>
        <taxon>Candidatus Nanogingivalis</taxon>
    </lineage>
</organism>
<feature type="DNA-binding region" description="OmpR/PhoB-type" evidence="7">
    <location>
        <begin position="124"/>
        <end position="222"/>
    </location>
</feature>
<evidence type="ECO:0000256" key="5">
    <source>
        <dbReference type="ARBA" id="ARBA00023163"/>
    </source>
</evidence>
<dbReference type="EMBL" id="PRLK01000001">
    <property type="protein sequence ID" value="RYC72979.1"/>
    <property type="molecule type" value="Genomic_DNA"/>
</dbReference>
<dbReference type="Gene3D" id="3.40.50.2300">
    <property type="match status" value="1"/>
</dbReference>
<proteinExistence type="predicted"/>
<dbReference type="SMART" id="SM00448">
    <property type="entry name" value="REC"/>
    <property type="match status" value="1"/>
</dbReference>
<evidence type="ECO:0000313" key="10">
    <source>
        <dbReference type="EMBL" id="RYC72979.1"/>
    </source>
</evidence>
<reference evidence="10 11" key="1">
    <citation type="journal article" date="2018" name="bioRxiv">
        <title>Evidence of independent acquisition and adaption of ultra-small bacteria to human hosts across the highly diverse yet reduced genomes of the phylum Saccharibacteria.</title>
        <authorList>
            <person name="McLean J.S."/>
            <person name="Bor B."/>
            <person name="To T.T."/>
            <person name="Liu Q."/>
            <person name="Kearns K.A."/>
            <person name="Solden L.M."/>
            <person name="Wrighton K.C."/>
            <person name="He X."/>
            <person name="Shi W."/>
        </authorList>
    </citation>
    <scope>NUCLEOTIDE SEQUENCE [LARGE SCALE GENOMIC DNA]</scope>
    <source>
        <strain evidence="10 11">TM7_CMJM_G6_1_HOT_870</strain>
    </source>
</reference>
<dbReference type="PANTHER" id="PTHR48111:SF22">
    <property type="entry name" value="REGULATOR OF RPOS"/>
    <property type="match status" value="1"/>
</dbReference>
<gene>
    <name evidence="10" type="primary">tcrA</name>
    <name evidence="10" type="ORF">G6CMJM_00083</name>
</gene>
<feature type="domain" description="OmpR/PhoB-type" evidence="9">
    <location>
        <begin position="124"/>
        <end position="222"/>
    </location>
</feature>
<evidence type="ECO:0000256" key="4">
    <source>
        <dbReference type="ARBA" id="ARBA00023125"/>
    </source>
</evidence>
<evidence type="ECO:0000313" key="11">
    <source>
        <dbReference type="Proteomes" id="UP001190925"/>
    </source>
</evidence>
<dbReference type="InterPro" id="IPR001867">
    <property type="entry name" value="OmpR/PhoB-type_DNA-bd"/>
</dbReference>
<feature type="domain" description="Response regulatory" evidence="8">
    <location>
        <begin position="2"/>
        <end position="116"/>
    </location>
</feature>
<accession>A0ABY0FJ81</accession>
<evidence type="ECO:0000256" key="7">
    <source>
        <dbReference type="PROSITE-ProRule" id="PRU01091"/>
    </source>
</evidence>